<gene>
    <name evidence="1" type="ORF">ABT384_35180</name>
</gene>
<name>A0ABV1Y1Z5_9ACTN</name>
<proteinExistence type="predicted"/>
<dbReference type="RefSeq" id="WP_190073678.1">
    <property type="nucleotide sequence ID" value="NZ_BNBM01000015.1"/>
</dbReference>
<organism evidence="1 2">
    <name type="scientific">Streptomyces lanatus</name>
    <dbReference type="NCBI Taxonomy" id="66900"/>
    <lineage>
        <taxon>Bacteria</taxon>
        <taxon>Bacillati</taxon>
        <taxon>Actinomycetota</taxon>
        <taxon>Actinomycetes</taxon>
        <taxon>Kitasatosporales</taxon>
        <taxon>Streptomycetaceae</taxon>
        <taxon>Streptomyces</taxon>
    </lineage>
</organism>
<evidence type="ECO:0000313" key="1">
    <source>
        <dbReference type="EMBL" id="MER7377876.1"/>
    </source>
</evidence>
<comment type="caution">
    <text evidence="1">The sequence shown here is derived from an EMBL/GenBank/DDBJ whole genome shotgun (WGS) entry which is preliminary data.</text>
</comment>
<reference evidence="1 2" key="1">
    <citation type="submission" date="2024-06" db="EMBL/GenBank/DDBJ databases">
        <title>The Natural Products Discovery Center: Release of the First 8490 Sequenced Strains for Exploring Actinobacteria Biosynthetic Diversity.</title>
        <authorList>
            <person name="Kalkreuter E."/>
            <person name="Kautsar S.A."/>
            <person name="Yang D."/>
            <person name="Bader C.D."/>
            <person name="Teijaro C.N."/>
            <person name="Fluegel L."/>
            <person name="Davis C.M."/>
            <person name="Simpson J.R."/>
            <person name="Lauterbach L."/>
            <person name="Steele A.D."/>
            <person name="Gui C."/>
            <person name="Meng S."/>
            <person name="Li G."/>
            <person name="Viehrig K."/>
            <person name="Ye F."/>
            <person name="Su P."/>
            <person name="Kiefer A.F."/>
            <person name="Nichols A."/>
            <person name="Cepeda A.J."/>
            <person name="Yan W."/>
            <person name="Fan B."/>
            <person name="Jiang Y."/>
            <person name="Adhikari A."/>
            <person name="Zheng C.-J."/>
            <person name="Schuster L."/>
            <person name="Cowan T.M."/>
            <person name="Smanski M.J."/>
            <person name="Chevrette M.G."/>
            <person name="De Carvalho L.P.S."/>
            <person name="Shen B."/>
        </authorList>
    </citation>
    <scope>NUCLEOTIDE SEQUENCE [LARGE SCALE GENOMIC DNA]</scope>
    <source>
        <strain evidence="1 2">NPDC000155</strain>
    </source>
</reference>
<keyword evidence="2" id="KW-1185">Reference proteome</keyword>
<accession>A0ABV1Y1Z5</accession>
<evidence type="ECO:0000313" key="2">
    <source>
        <dbReference type="Proteomes" id="UP001486207"/>
    </source>
</evidence>
<protein>
    <submittedName>
        <fullName evidence="1">Uncharacterized protein</fullName>
    </submittedName>
</protein>
<sequence>MNDFFGLIASFGVVASLLMSTWQARELARQTAINNGIAGATHIYNGLERIQHFEGFIIAEPWLHAHFYGGAGIPADEAQRVRVLALARILADVVTYGLMIGSLNPQMRGYDGWKNFALVVRGTSPALVQVVNENPEWWPSLVAHWAANPEPVG</sequence>
<dbReference type="Proteomes" id="UP001486207">
    <property type="component" value="Unassembled WGS sequence"/>
</dbReference>
<dbReference type="EMBL" id="JBEPFB010000020">
    <property type="protein sequence ID" value="MER7377876.1"/>
    <property type="molecule type" value="Genomic_DNA"/>
</dbReference>